<feature type="non-terminal residue" evidence="1">
    <location>
        <position position="259"/>
    </location>
</feature>
<reference evidence="1" key="1">
    <citation type="journal article" date="2014" name="Front. Microbiol.">
        <title>High frequency of phylogenetically diverse reductive dehalogenase-homologous genes in deep subseafloor sedimentary metagenomes.</title>
        <authorList>
            <person name="Kawai M."/>
            <person name="Futagami T."/>
            <person name="Toyoda A."/>
            <person name="Takaki Y."/>
            <person name="Nishi S."/>
            <person name="Hori S."/>
            <person name="Arai W."/>
            <person name="Tsubouchi T."/>
            <person name="Morono Y."/>
            <person name="Uchiyama I."/>
            <person name="Ito T."/>
            <person name="Fujiyama A."/>
            <person name="Inagaki F."/>
            <person name="Takami H."/>
        </authorList>
    </citation>
    <scope>NUCLEOTIDE SEQUENCE</scope>
    <source>
        <strain evidence="1">Expedition CK06-06</strain>
    </source>
</reference>
<dbReference type="AlphaFoldDB" id="X1VEJ4"/>
<organism evidence="1">
    <name type="scientific">marine sediment metagenome</name>
    <dbReference type="NCBI Taxonomy" id="412755"/>
    <lineage>
        <taxon>unclassified sequences</taxon>
        <taxon>metagenomes</taxon>
        <taxon>ecological metagenomes</taxon>
    </lineage>
</organism>
<feature type="non-terminal residue" evidence="1">
    <location>
        <position position="1"/>
    </location>
</feature>
<name>X1VEJ4_9ZZZZ</name>
<protein>
    <submittedName>
        <fullName evidence="1">Uncharacterized protein</fullName>
    </submittedName>
</protein>
<sequence length="259" mass="29356">EGICPALDVDTYGFRHVAWQYFDSGSGNYEVYYDCLDDWAPPINVSESSGNSILPDLVIDSSLVAHITWTENVDGYNQIFYRSCDNGVLSDTFRISDYGSAQAINSHSSISIFQPDNRIYILWACVDTGSYTPYHILCRYKEGNSWSITNSLADHWHVLRHPSLDFCHGLDSLSACWEDSTSGNLEAFFYGGNPGGGYSTQGFSMYPVISTISETYSYLFWQEDSSGFCDIYYHFYYVMNGWYGDGSLRALFNIQEPIR</sequence>
<evidence type="ECO:0000313" key="1">
    <source>
        <dbReference type="EMBL" id="GAJ16187.1"/>
    </source>
</evidence>
<dbReference type="EMBL" id="BARW01026303">
    <property type="protein sequence ID" value="GAJ16187.1"/>
    <property type="molecule type" value="Genomic_DNA"/>
</dbReference>
<accession>X1VEJ4</accession>
<comment type="caution">
    <text evidence="1">The sequence shown here is derived from an EMBL/GenBank/DDBJ whole genome shotgun (WGS) entry which is preliminary data.</text>
</comment>
<proteinExistence type="predicted"/>
<gene>
    <name evidence="1" type="ORF">S12H4_42925</name>
</gene>